<accession>A0A0H5RMX0</accession>
<feature type="transmembrane region" description="Helical" evidence="1">
    <location>
        <begin position="519"/>
        <end position="540"/>
    </location>
</feature>
<evidence type="ECO:0000259" key="2">
    <source>
        <dbReference type="PROSITE" id="PS50181"/>
    </source>
</evidence>
<keyword evidence="1" id="KW-0812">Transmembrane</keyword>
<dbReference type="PROSITE" id="PS50181">
    <property type="entry name" value="FBOX"/>
    <property type="match status" value="1"/>
</dbReference>
<dbReference type="AlphaFoldDB" id="A0A0H5RMX0"/>
<protein>
    <recommendedName>
        <fullName evidence="2">F-box domain-containing protein</fullName>
    </recommendedName>
</protein>
<feature type="transmembrane region" description="Helical" evidence="1">
    <location>
        <begin position="614"/>
        <end position="643"/>
    </location>
</feature>
<feature type="transmembrane region" description="Helical" evidence="1">
    <location>
        <begin position="552"/>
        <end position="572"/>
    </location>
</feature>
<feature type="transmembrane region" description="Helical" evidence="1">
    <location>
        <begin position="584"/>
        <end position="602"/>
    </location>
</feature>
<feature type="transmembrane region" description="Helical" evidence="1">
    <location>
        <begin position="469"/>
        <end position="487"/>
    </location>
</feature>
<reference evidence="3" key="1">
    <citation type="submission" date="2015-04" db="EMBL/GenBank/DDBJ databases">
        <title>The genome sequence of the plant pathogenic Rhizarian Plasmodiophora brassicae reveals insights in its biotrophic life cycle and the origin of chitin synthesis.</title>
        <authorList>
            <person name="Schwelm A."/>
            <person name="Fogelqvist J."/>
            <person name="Knaust A."/>
            <person name="Julke S."/>
            <person name="Lilja T."/>
            <person name="Dhandapani V."/>
            <person name="Bonilla-Rosso G."/>
            <person name="Karlsson M."/>
            <person name="Shevchenko A."/>
            <person name="Choi S.R."/>
            <person name="Kim H.G."/>
            <person name="Park J.Y."/>
            <person name="Lim Y.P."/>
            <person name="Ludwig-Muller J."/>
            <person name="Dixelius C."/>
        </authorList>
    </citation>
    <scope>NUCLEOTIDE SEQUENCE</scope>
    <source>
        <tissue evidence="3">Potato root galls</tissue>
    </source>
</reference>
<keyword evidence="1" id="KW-0472">Membrane</keyword>
<name>A0A0H5RMX0_9EUKA</name>
<sequence length="802" mass="91006">HLSTTRYTCPIIRLSCRVGIPPQMEMRWRGFSLRRLLSVGNQSDGNVAVETGGASLVRLLSQSNATSSENELLLDMDYHLATNLHTVAVPISDTENQVVRFGYECAFPEDVFWHIFSFLSIAELVNVALVRSNWRDAVYSPYMWNHLDLYNFRFKVSGSLLNDMISSSRFRNITVLRLDECLALDISCLRLISIACFSLRELSTFRCRQFRLERPPNFKLVKNFVFDMTRLRKLELYGCCSSNAVDMIVKTLLQINPTINLGLLQLQWSTVTGLDTNGTPFPCRLAAGSNFHARACWGPISGHIVFSALQRNIHGNIPSIVLYSCVAHSDINDDINAGTLGQCNICARMFLPDSMTDGFLCRNCHDRKVLRDARNWTKLDADAIGTFIADTDRETAKFYDVRSLPRTLVPIRATGLLESFSLAKSRKFRRALVVSVNNEVMVYADDDFIIKGVNGQVCRDTCLVIWRHAFSIVYPIFLCTIIIAFFSRTLNRIVASVPPTSAAVAISKSRDESLQTQELLIFAIFICALFCIVNVCLRRFREQCLNIFRRILVIDFFMVSLFGGLISCGLIFESLGIVNDVASSWILVVNFSVIVIIGLYFRGIPPRLRRFSMFMLNIMMAIVMLLTLHPSIIVILLAIPIFFDLYAQFSRQGNIIIPLFLYRRSEDHPEGPDLELHNPLMHLDPADDNRHIDPLHDRPVLSRPHQWTPSLSYQVEDLEMRLFDFLWYGALLSFPEPTISGLSIAIISVLFVFVSTVMICPFFQLDIKPLPLAFLLIISMEALRVVLIDVSLERIIVSTLNL</sequence>
<keyword evidence="1" id="KW-1133">Transmembrane helix</keyword>
<dbReference type="InterPro" id="IPR032675">
    <property type="entry name" value="LRR_dom_sf"/>
</dbReference>
<evidence type="ECO:0000256" key="1">
    <source>
        <dbReference type="SAM" id="Phobius"/>
    </source>
</evidence>
<feature type="transmembrane region" description="Helical" evidence="1">
    <location>
        <begin position="739"/>
        <end position="760"/>
    </location>
</feature>
<dbReference type="EMBL" id="HACM01009642">
    <property type="protein sequence ID" value="CRZ10084.1"/>
    <property type="molecule type" value="Transcribed_RNA"/>
</dbReference>
<dbReference type="SUPFAM" id="SSF52047">
    <property type="entry name" value="RNI-like"/>
    <property type="match status" value="1"/>
</dbReference>
<dbReference type="InterPro" id="IPR001810">
    <property type="entry name" value="F-box_dom"/>
</dbReference>
<dbReference type="InterPro" id="IPR036047">
    <property type="entry name" value="F-box-like_dom_sf"/>
</dbReference>
<dbReference type="Pfam" id="PF12937">
    <property type="entry name" value="F-box-like"/>
    <property type="match status" value="1"/>
</dbReference>
<organism evidence="3">
    <name type="scientific">Spongospora subterranea</name>
    <dbReference type="NCBI Taxonomy" id="70186"/>
    <lineage>
        <taxon>Eukaryota</taxon>
        <taxon>Sar</taxon>
        <taxon>Rhizaria</taxon>
        <taxon>Endomyxa</taxon>
        <taxon>Phytomyxea</taxon>
        <taxon>Plasmodiophorida</taxon>
        <taxon>Plasmodiophoridae</taxon>
        <taxon>Spongospora</taxon>
    </lineage>
</organism>
<dbReference type="SUPFAM" id="SSF81383">
    <property type="entry name" value="F-box domain"/>
    <property type="match status" value="1"/>
</dbReference>
<feature type="domain" description="F-box" evidence="2">
    <location>
        <begin position="107"/>
        <end position="147"/>
    </location>
</feature>
<evidence type="ECO:0000313" key="3">
    <source>
        <dbReference type="EMBL" id="CRZ10084.1"/>
    </source>
</evidence>
<feature type="non-terminal residue" evidence="3">
    <location>
        <position position="1"/>
    </location>
</feature>
<proteinExistence type="predicted"/>
<feature type="transmembrane region" description="Helical" evidence="1">
    <location>
        <begin position="772"/>
        <end position="792"/>
    </location>
</feature>
<dbReference type="Gene3D" id="3.80.10.10">
    <property type="entry name" value="Ribonuclease Inhibitor"/>
    <property type="match status" value="1"/>
</dbReference>